<accession>A0A4Y2QCF4</accession>
<sequence>MMRKHEGEQVMLQCYKRLQGAVTSGWCNLSRCELKLQRRNYNRGGGLLLQSSEGVALVPDDKVPKEHADLVYEVVLMMPLVGLSRRRISIRVWMMEMLCALDGLE</sequence>
<protein>
    <submittedName>
        <fullName evidence="1">Uncharacterized protein</fullName>
    </submittedName>
</protein>
<dbReference type="EMBL" id="BGPR01013427">
    <property type="protein sequence ID" value="GBN60590.1"/>
    <property type="molecule type" value="Genomic_DNA"/>
</dbReference>
<keyword evidence="2" id="KW-1185">Reference proteome</keyword>
<proteinExistence type="predicted"/>
<organism evidence="1 2">
    <name type="scientific">Araneus ventricosus</name>
    <name type="common">Orbweaver spider</name>
    <name type="synonym">Epeira ventricosa</name>
    <dbReference type="NCBI Taxonomy" id="182803"/>
    <lineage>
        <taxon>Eukaryota</taxon>
        <taxon>Metazoa</taxon>
        <taxon>Ecdysozoa</taxon>
        <taxon>Arthropoda</taxon>
        <taxon>Chelicerata</taxon>
        <taxon>Arachnida</taxon>
        <taxon>Araneae</taxon>
        <taxon>Araneomorphae</taxon>
        <taxon>Entelegynae</taxon>
        <taxon>Araneoidea</taxon>
        <taxon>Araneidae</taxon>
        <taxon>Araneus</taxon>
    </lineage>
</organism>
<dbReference type="AlphaFoldDB" id="A0A4Y2QCF4"/>
<dbReference type="Proteomes" id="UP000499080">
    <property type="component" value="Unassembled WGS sequence"/>
</dbReference>
<gene>
    <name evidence="1" type="ORF">AVEN_226784_1</name>
</gene>
<name>A0A4Y2QCF4_ARAVE</name>
<reference evidence="1 2" key="1">
    <citation type="journal article" date="2019" name="Sci. Rep.">
        <title>Orb-weaving spider Araneus ventricosus genome elucidates the spidroin gene catalogue.</title>
        <authorList>
            <person name="Kono N."/>
            <person name="Nakamura H."/>
            <person name="Ohtoshi R."/>
            <person name="Moran D.A.P."/>
            <person name="Shinohara A."/>
            <person name="Yoshida Y."/>
            <person name="Fujiwara M."/>
            <person name="Mori M."/>
            <person name="Tomita M."/>
            <person name="Arakawa K."/>
        </authorList>
    </citation>
    <scope>NUCLEOTIDE SEQUENCE [LARGE SCALE GENOMIC DNA]</scope>
</reference>
<evidence type="ECO:0000313" key="2">
    <source>
        <dbReference type="Proteomes" id="UP000499080"/>
    </source>
</evidence>
<comment type="caution">
    <text evidence="1">The sequence shown here is derived from an EMBL/GenBank/DDBJ whole genome shotgun (WGS) entry which is preliminary data.</text>
</comment>
<evidence type="ECO:0000313" key="1">
    <source>
        <dbReference type="EMBL" id="GBN60590.1"/>
    </source>
</evidence>